<name>A0A177MFZ4_METMH</name>
<gene>
    <name evidence="1" type="ORF">A1353_14320</name>
</gene>
<dbReference type="EMBL" id="LUUH01000054">
    <property type="protein sequence ID" value="OAI03719.1"/>
    <property type="molecule type" value="Genomic_DNA"/>
</dbReference>
<reference evidence="1 2" key="1">
    <citation type="submission" date="2016-03" db="EMBL/GenBank/DDBJ databases">
        <authorList>
            <person name="Ploux O."/>
        </authorList>
    </citation>
    <scope>NUCLEOTIDE SEQUENCE [LARGE SCALE GENOMIC DNA]</scope>
    <source>
        <strain evidence="1 2">R-45371</strain>
    </source>
</reference>
<protein>
    <submittedName>
        <fullName evidence="1">Uncharacterized protein</fullName>
    </submittedName>
</protein>
<comment type="caution">
    <text evidence="1">The sequence shown here is derived from an EMBL/GenBank/DDBJ whole genome shotgun (WGS) entry which is preliminary data.</text>
</comment>
<organism evidence="1 2">
    <name type="scientific">Methylomonas methanica</name>
    <dbReference type="NCBI Taxonomy" id="421"/>
    <lineage>
        <taxon>Bacteria</taxon>
        <taxon>Pseudomonadati</taxon>
        <taxon>Pseudomonadota</taxon>
        <taxon>Gammaproteobacteria</taxon>
        <taxon>Methylococcales</taxon>
        <taxon>Methylococcaceae</taxon>
        <taxon>Methylomonas</taxon>
    </lineage>
</organism>
<accession>A0A177MFZ4</accession>
<evidence type="ECO:0000313" key="2">
    <source>
        <dbReference type="Proteomes" id="UP000077763"/>
    </source>
</evidence>
<evidence type="ECO:0000313" key="1">
    <source>
        <dbReference type="EMBL" id="OAI03719.1"/>
    </source>
</evidence>
<dbReference type="Proteomes" id="UP000077763">
    <property type="component" value="Unassembled WGS sequence"/>
</dbReference>
<sequence>MVNNKNLSCYSEPLPESVATNRRIAGGPIYGPDEVLALLDENGSGCIRAWTRDCIADLQKYSMELDDVEELIRLCFRSGRYIDSEWCQQKTDGPWAACDAYQVTQRKWVKYAHKEMDFENYIKFAIGKTGQLMLLISCHPPEIRR</sequence>
<proteinExistence type="predicted"/>
<dbReference type="AlphaFoldDB" id="A0A177MFZ4"/>